<protein>
    <submittedName>
        <fullName evidence="1">Uncharacterized protein</fullName>
    </submittedName>
</protein>
<evidence type="ECO:0000313" key="1">
    <source>
        <dbReference type="EMBL" id="JAD21119.1"/>
    </source>
</evidence>
<proteinExistence type="predicted"/>
<dbReference type="EMBL" id="GBRH01276776">
    <property type="protein sequence ID" value="JAD21119.1"/>
    <property type="molecule type" value="Transcribed_RNA"/>
</dbReference>
<sequence length="57" mass="6690">MIYLEFTRIYRHLKSEMTNKGKCIKASSPHPQHINTNHHLQTPWQESTLDELTLCPA</sequence>
<reference evidence="1" key="1">
    <citation type="submission" date="2014-09" db="EMBL/GenBank/DDBJ databases">
        <authorList>
            <person name="Magalhaes I.L.F."/>
            <person name="Oliveira U."/>
            <person name="Santos F.R."/>
            <person name="Vidigal T.H.D.A."/>
            <person name="Brescovit A.D."/>
            <person name="Santos A.J."/>
        </authorList>
    </citation>
    <scope>NUCLEOTIDE SEQUENCE</scope>
    <source>
        <tissue evidence="1">Shoot tissue taken approximately 20 cm above the soil surface</tissue>
    </source>
</reference>
<accession>A0A0A8Y595</accession>
<dbReference type="AlphaFoldDB" id="A0A0A8Y595"/>
<organism evidence="1">
    <name type="scientific">Arundo donax</name>
    <name type="common">Giant reed</name>
    <name type="synonym">Donax arundinaceus</name>
    <dbReference type="NCBI Taxonomy" id="35708"/>
    <lineage>
        <taxon>Eukaryota</taxon>
        <taxon>Viridiplantae</taxon>
        <taxon>Streptophyta</taxon>
        <taxon>Embryophyta</taxon>
        <taxon>Tracheophyta</taxon>
        <taxon>Spermatophyta</taxon>
        <taxon>Magnoliopsida</taxon>
        <taxon>Liliopsida</taxon>
        <taxon>Poales</taxon>
        <taxon>Poaceae</taxon>
        <taxon>PACMAD clade</taxon>
        <taxon>Arundinoideae</taxon>
        <taxon>Arundineae</taxon>
        <taxon>Arundo</taxon>
    </lineage>
</organism>
<reference evidence="1" key="2">
    <citation type="journal article" date="2015" name="Data Brief">
        <title>Shoot transcriptome of the giant reed, Arundo donax.</title>
        <authorList>
            <person name="Barrero R.A."/>
            <person name="Guerrero F.D."/>
            <person name="Moolhuijzen P."/>
            <person name="Goolsby J.A."/>
            <person name="Tidwell J."/>
            <person name="Bellgard S.E."/>
            <person name="Bellgard M.I."/>
        </authorList>
    </citation>
    <scope>NUCLEOTIDE SEQUENCE</scope>
    <source>
        <tissue evidence="1">Shoot tissue taken approximately 20 cm above the soil surface</tissue>
    </source>
</reference>
<name>A0A0A8Y595_ARUDO</name>